<keyword evidence="1" id="KW-0472">Membrane</keyword>
<feature type="transmembrane region" description="Helical" evidence="1">
    <location>
        <begin position="146"/>
        <end position="164"/>
    </location>
</feature>
<evidence type="ECO:0000256" key="1">
    <source>
        <dbReference type="SAM" id="Phobius"/>
    </source>
</evidence>
<name>A0A1F5N3U7_9BACT</name>
<evidence type="ECO:0000313" key="2">
    <source>
        <dbReference type="EMBL" id="OGE72243.1"/>
    </source>
</evidence>
<keyword evidence="1" id="KW-1133">Transmembrane helix</keyword>
<dbReference type="AlphaFoldDB" id="A0A1F5N3U7"/>
<feature type="transmembrane region" description="Helical" evidence="1">
    <location>
        <begin position="91"/>
        <end position="109"/>
    </location>
</feature>
<evidence type="ECO:0000313" key="3">
    <source>
        <dbReference type="Proteomes" id="UP000177057"/>
    </source>
</evidence>
<feature type="transmembrane region" description="Helical" evidence="1">
    <location>
        <begin position="195"/>
        <end position="212"/>
    </location>
</feature>
<accession>A0A1F5N3U7</accession>
<feature type="transmembrane region" description="Helical" evidence="1">
    <location>
        <begin position="171"/>
        <end position="189"/>
    </location>
</feature>
<feature type="transmembrane region" description="Helical" evidence="1">
    <location>
        <begin position="50"/>
        <end position="79"/>
    </location>
</feature>
<keyword evidence="1" id="KW-0812">Transmembrane</keyword>
<reference evidence="2 3" key="1">
    <citation type="journal article" date="2016" name="Nat. Commun.">
        <title>Thousands of microbial genomes shed light on interconnected biogeochemical processes in an aquifer system.</title>
        <authorList>
            <person name="Anantharaman K."/>
            <person name="Brown C.T."/>
            <person name="Hug L.A."/>
            <person name="Sharon I."/>
            <person name="Castelle C.J."/>
            <person name="Probst A.J."/>
            <person name="Thomas B.C."/>
            <person name="Singh A."/>
            <person name="Wilkins M.J."/>
            <person name="Karaoz U."/>
            <person name="Brodie E.L."/>
            <person name="Williams K.H."/>
            <person name="Hubbard S.S."/>
            <person name="Banfield J.F."/>
        </authorList>
    </citation>
    <scope>NUCLEOTIDE SEQUENCE [LARGE SCALE GENOMIC DNA]</scope>
</reference>
<dbReference type="Proteomes" id="UP000177057">
    <property type="component" value="Unassembled WGS sequence"/>
</dbReference>
<sequence>MILLILDPIFQKGVRIGRSEILVLFFITLGLYLFRSALNKANPKKKFIYFLTGLSIGFAGITHLIAGIFFIAILTTAIIQKRSEIFTKPNIYLYLGFVTPLILWIISISPDYYPFLKQLSLQRHYHKLVISHIEAVYKYGSINEQITYAIYITLTLLTVGWSLIKRNLNYLLLVFILVLSWGICVLGKLEWYSIYLLPFLYLLSTIINYNLIKSKRWIQKFAGITVLIAFAYLIIMNTNTYLQSYKTYTAHKQDYEYVGKEIASIIPQEKSVYLSSIPDFYFVLRDKYTLYQFPPLPPKVNEYLDLLDKIDYVVINIHLEDIYVGGLLARYIDINKASEYTVGETTLYQTRLIELIPRNKRYKP</sequence>
<organism evidence="2 3">
    <name type="scientific">Candidatus Daviesbacteria bacterium RIFCSPLOWO2_02_FULL_38_15</name>
    <dbReference type="NCBI Taxonomy" id="1797794"/>
    <lineage>
        <taxon>Bacteria</taxon>
        <taxon>Candidatus Daviesiibacteriota</taxon>
    </lineage>
</organism>
<dbReference type="EMBL" id="MFDV01000010">
    <property type="protein sequence ID" value="OGE72243.1"/>
    <property type="molecule type" value="Genomic_DNA"/>
</dbReference>
<protein>
    <recommendedName>
        <fullName evidence="4">Glycosyltransferase RgtA/B/C/D-like domain-containing protein</fullName>
    </recommendedName>
</protein>
<gene>
    <name evidence="2" type="ORF">A3H40_02585</name>
</gene>
<comment type="caution">
    <text evidence="2">The sequence shown here is derived from an EMBL/GenBank/DDBJ whole genome shotgun (WGS) entry which is preliminary data.</text>
</comment>
<feature type="transmembrane region" description="Helical" evidence="1">
    <location>
        <begin position="221"/>
        <end position="242"/>
    </location>
</feature>
<feature type="transmembrane region" description="Helical" evidence="1">
    <location>
        <begin position="21"/>
        <end position="38"/>
    </location>
</feature>
<proteinExistence type="predicted"/>
<evidence type="ECO:0008006" key="4">
    <source>
        <dbReference type="Google" id="ProtNLM"/>
    </source>
</evidence>